<protein>
    <submittedName>
        <fullName evidence="3">tRNA 2-selenouridine(34) synthase MnmH</fullName>
        <ecNumber evidence="3">2.5.1.-</ecNumber>
    </submittedName>
</protein>
<dbReference type="Gene3D" id="3.40.250.10">
    <property type="entry name" value="Rhodanese-like domain"/>
    <property type="match status" value="1"/>
</dbReference>
<dbReference type="Pfam" id="PF00581">
    <property type="entry name" value="Rhodanese"/>
    <property type="match status" value="1"/>
</dbReference>
<dbReference type="InterPro" id="IPR036873">
    <property type="entry name" value="Rhodanese-like_dom_sf"/>
</dbReference>
<dbReference type="SUPFAM" id="SSF52821">
    <property type="entry name" value="Rhodanese/Cell cycle control phosphatase"/>
    <property type="match status" value="1"/>
</dbReference>
<dbReference type="EC" id="2.5.1.-" evidence="3"/>
<dbReference type="NCBIfam" id="NF008750">
    <property type="entry name" value="PRK11784.1-2"/>
    <property type="match status" value="1"/>
</dbReference>
<dbReference type="PANTHER" id="PTHR30401:SF0">
    <property type="entry name" value="TRNA 2-SELENOURIDINE SYNTHASE"/>
    <property type="match status" value="1"/>
</dbReference>
<dbReference type="NCBIfam" id="TIGR03167">
    <property type="entry name" value="tRNA_sel_U_synt"/>
    <property type="match status" value="1"/>
</dbReference>
<keyword evidence="4" id="KW-1185">Reference proteome</keyword>
<evidence type="ECO:0000313" key="3">
    <source>
        <dbReference type="EMBL" id="MFD1000254.1"/>
    </source>
</evidence>
<dbReference type="PANTHER" id="PTHR30401">
    <property type="entry name" value="TRNA 2-SELENOURIDINE SYNTHASE"/>
    <property type="match status" value="1"/>
</dbReference>
<dbReference type="InterPro" id="IPR017582">
    <property type="entry name" value="SelU"/>
</dbReference>
<name>A0ABW3K3U0_9BACT</name>
<sequence length="335" mass="37503">MQLSIDDFLKLRAQLPIVDVRSEGEYQQGHIPAALNIPILNNTERIAVGTDYKQKGQQEAIKTGFRLVGPRLIDIVSETEKIGKEILVHCWRGGMRSSNFCQFVGMARVKSHQLAGGYKAYRAKALESYKLPMQLTIISGCTGSGKSEILRALKNQGEQIIDLEQLASHKGSAFGGLMLPPQPTTEQFQNDLFEEIHKLDLSRRVWIEDESIAVGKIFLPEGLWRQMNSGPVIEIEVDKAVRIERLVQEYGAADKDMFLQAMIQITKKLGGQHFNAAREKLLQDDMAAVIAILLTYYDKAYTNGLIRKKQRVKTSVSWNGNDADAFAATLIQQAK</sequence>
<feature type="domain" description="Rhodanese" evidence="2">
    <location>
        <begin position="11"/>
        <end position="130"/>
    </location>
</feature>
<dbReference type="GO" id="GO:0016740">
    <property type="term" value="F:transferase activity"/>
    <property type="evidence" value="ECO:0007669"/>
    <property type="project" value="UniProtKB-KW"/>
</dbReference>
<evidence type="ECO:0000313" key="4">
    <source>
        <dbReference type="Proteomes" id="UP001597112"/>
    </source>
</evidence>
<comment type="caution">
    <text evidence="3">The sequence shown here is derived from an EMBL/GenBank/DDBJ whole genome shotgun (WGS) entry which is preliminary data.</text>
</comment>
<dbReference type="PROSITE" id="PS00383">
    <property type="entry name" value="TYR_PHOSPHATASE_1"/>
    <property type="match status" value="1"/>
</dbReference>
<dbReference type="EMBL" id="JBHTKA010000003">
    <property type="protein sequence ID" value="MFD1000254.1"/>
    <property type="molecule type" value="Genomic_DNA"/>
</dbReference>
<dbReference type="InterPro" id="IPR027417">
    <property type="entry name" value="P-loop_NTPase"/>
</dbReference>
<keyword evidence="1" id="KW-0711">Selenium</keyword>
<dbReference type="SUPFAM" id="SSF52540">
    <property type="entry name" value="P-loop containing nucleoside triphosphate hydrolases"/>
    <property type="match status" value="1"/>
</dbReference>
<dbReference type="RefSeq" id="WP_377579652.1">
    <property type="nucleotide sequence ID" value="NZ_JBHTKA010000003.1"/>
</dbReference>
<accession>A0ABW3K3U0</accession>
<dbReference type="SMART" id="SM00450">
    <property type="entry name" value="RHOD"/>
    <property type="match status" value="1"/>
</dbReference>
<dbReference type="InterPro" id="IPR001763">
    <property type="entry name" value="Rhodanese-like_dom"/>
</dbReference>
<organism evidence="3 4">
    <name type="scientific">Ohtaekwangia kribbensis</name>
    <dbReference type="NCBI Taxonomy" id="688913"/>
    <lineage>
        <taxon>Bacteria</taxon>
        <taxon>Pseudomonadati</taxon>
        <taxon>Bacteroidota</taxon>
        <taxon>Cytophagia</taxon>
        <taxon>Cytophagales</taxon>
        <taxon>Fulvivirgaceae</taxon>
        <taxon>Ohtaekwangia</taxon>
    </lineage>
</organism>
<dbReference type="InterPro" id="IPR016130">
    <property type="entry name" value="Tyr_Pase_AS"/>
</dbReference>
<gene>
    <name evidence="3" type="primary">mnmH</name>
    <name evidence="3" type="ORF">ACFQ21_13105</name>
</gene>
<reference evidence="4" key="1">
    <citation type="journal article" date="2019" name="Int. J. Syst. Evol. Microbiol.">
        <title>The Global Catalogue of Microorganisms (GCM) 10K type strain sequencing project: providing services to taxonomists for standard genome sequencing and annotation.</title>
        <authorList>
            <consortium name="The Broad Institute Genomics Platform"/>
            <consortium name="The Broad Institute Genome Sequencing Center for Infectious Disease"/>
            <person name="Wu L."/>
            <person name="Ma J."/>
        </authorList>
    </citation>
    <scope>NUCLEOTIDE SEQUENCE [LARGE SCALE GENOMIC DNA]</scope>
    <source>
        <strain evidence="4">CCUG 58938</strain>
    </source>
</reference>
<evidence type="ECO:0000256" key="1">
    <source>
        <dbReference type="ARBA" id="ARBA00023266"/>
    </source>
</evidence>
<keyword evidence="3" id="KW-0808">Transferase</keyword>
<proteinExistence type="predicted"/>
<dbReference type="Proteomes" id="UP001597112">
    <property type="component" value="Unassembled WGS sequence"/>
</dbReference>
<dbReference type="InterPro" id="IPR058840">
    <property type="entry name" value="AAA_SelU"/>
</dbReference>
<evidence type="ECO:0000259" key="2">
    <source>
        <dbReference type="PROSITE" id="PS50206"/>
    </source>
</evidence>
<dbReference type="PROSITE" id="PS50206">
    <property type="entry name" value="RHODANESE_3"/>
    <property type="match status" value="1"/>
</dbReference>
<dbReference type="Pfam" id="PF26341">
    <property type="entry name" value="AAA_SelU"/>
    <property type="match status" value="1"/>
</dbReference>